<comment type="caution">
    <text evidence="1">The sequence shown here is derived from an EMBL/GenBank/DDBJ whole genome shotgun (WGS) entry which is preliminary data.</text>
</comment>
<organism evidence="1 2">
    <name type="scientific">Trypanosoma rangeli</name>
    <dbReference type="NCBI Taxonomy" id="5698"/>
    <lineage>
        <taxon>Eukaryota</taxon>
        <taxon>Discoba</taxon>
        <taxon>Euglenozoa</taxon>
        <taxon>Kinetoplastea</taxon>
        <taxon>Metakinetoplastina</taxon>
        <taxon>Trypanosomatida</taxon>
        <taxon>Trypanosomatidae</taxon>
        <taxon>Trypanosoma</taxon>
        <taxon>Herpetosoma</taxon>
    </lineage>
</organism>
<accession>A0A3R7KU45</accession>
<dbReference type="GeneID" id="40330990"/>
<protein>
    <submittedName>
        <fullName evidence="1">Uncharacterized protein</fullName>
    </submittedName>
</protein>
<keyword evidence="2" id="KW-1185">Reference proteome</keyword>
<dbReference type="RefSeq" id="XP_029236313.1">
    <property type="nucleotide sequence ID" value="XM_029383870.1"/>
</dbReference>
<proteinExistence type="predicted"/>
<dbReference type="Proteomes" id="UP000283634">
    <property type="component" value="Unassembled WGS sequence"/>
</dbReference>
<reference evidence="1 2" key="1">
    <citation type="journal article" date="2018" name="BMC Genomics">
        <title>Genomic comparison of Trypanosoma conorhini and Trypanosoma rangeli to Trypanosoma cruzi strains of high and low virulence.</title>
        <authorList>
            <person name="Bradwell K.R."/>
            <person name="Koparde V.N."/>
            <person name="Matveyev A.V."/>
            <person name="Serrano M.G."/>
            <person name="Alves J.M."/>
            <person name="Parikh H."/>
            <person name="Huang B."/>
            <person name="Lee V."/>
            <person name="Espinosa-Alvarez O."/>
            <person name="Ortiz P.A."/>
            <person name="Costa-Martins A.G."/>
            <person name="Teixeira M.M."/>
            <person name="Buck G.A."/>
        </authorList>
    </citation>
    <scope>NUCLEOTIDE SEQUENCE [LARGE SCALE GENOMIC DNA]</scope>
    <source>
        <strain evidence="1 2">AM80</strain>
    </source>
</reference>
<sequence>MGPSSTPSPRVVTAALRAVGGWWRRASQCMVAGPGCNTLRSRSCFVTWGPARVDNDALCFGSSLSRNTVMVCFRRRARGVGSISRGGGDLHRWVWLEVGLAFFFWVCVGDSGYV</sequence>
<name>A0A3R7KU45_TRYRA</name>
<evidence type="ECO:0000313" key="1">
    <source>
        <dbReference type="EMBL" id="RNF01406.1"/>
    </source>
</evidence>
<evidence type="ECO:0000313" key="2">
    <source>
        <dbReference type="Proteomes" id="UP000283634"/>
    </source>
</evidence>
<gene>
    <name evidence="1" type="ORF">TraAM80_07057</name>
</gene>
<dbReference type="AlphaFoldDB" id="A0A3R7KU45"/>
<dbReference type="EMBL" id="MKGL01000276">
    <property type="protein sequence ID" value="RNF01406.1"/>
    <property type="molecule type" value="Genomic_DNA"/>
</dbReference>